<accession>A0A3A8PBS0</accession>
<dbReference type="Pfam" id="PF13279">
    <property type="entry name" value="4HBT_2"/>
    <property type="match status" value="1"/>
</dbReference>
<organism evidence="1 2">
    <name type="scientific">Corallococcus llansteffanensis</name>
    <dbReference type="NCBI Taxonomy" id="2316731"/>
    <lineage>
        <taxon>Bacteria</taxon>
        <taxon>Pseudomonadati</taxon>
        <taxon>Myxococcota</taxon>
        <taxon>Myxococcia</taxon>
        <taxon>Myxococcales</taxon>
        <taxon>Cystobacterineae</taxon>
        <taxon>Myxococcaceae</taxon>
        <taxon>Corallococcus</taxon>
    </lineage>
</organism>
<protein>
    <submittedName>
        <fullName evidence="1">Acyl-CoA thioesterase</fullName>
    </submittedName>
</protein>
<reference evidence="2" key="1">
    <citation type="submission" date="2018-09" db="EMBL/GenBank/DDBJ databases">
        <authorList>
            <person name="Livingstone P.G."/>
            <person name="Whitworth D.E."/>
        </authorList>
    </citation>
    <scope>NUCLEOTIDE SEQUENCE [LARGE SCALE GENOMIC DNA]</scope>
    <source>
        <strain evidence="2">CA051B</strain>
    </source>
</reference>
<dbReference type="Proteomes" id="UP000272888">
    <property type="component" value="Unassembled WGS sequence"/>
</dbReference>
<name>A0A3A8PBS0_9BACT</name>
<dbReference type="InterPro" id="IPR029069">
    <property type="entry name" value="HotDog_dom_sf"/>
</dbReference>
<dbReference type="SUPFAM" id="SSF54637">
    <property type="entry name" value="Thioesterase/thiol ester dehydrase-isomerase"/>
    <property type="match status" value="1"/>
</dbReference>
<evidence type="ECO:0000313" key="1">
    <source>
        <dbReference type="EMBL" id="RKH49144.1"/>
    </source>
</evidence>
<dbReference type="AlphaFoldDB" id="A0A3A8PBS0"/>
<sequence>MSDTPLKDFPVVVTFPVHWGDMDAYGHVNNVRSFTWFESARIAYMVRVGLVGPSAAGADKTVGGGIGPILANTHADYVRPVVFPANLVVGARVTRVGTSSITFEHVVAGADDGVVYTRGGSIVVTLRYATHEKVPVPQAIRAAIEQLEGRSAGG</sequence>
<dbReference type="EMBL" id="RAWB01000471">
    <property type="protein sequence ID" value="RKH49144.1"/>
    <property type="molecule type" value="Genomic_DNA"/>
</dbReference>
<dbReference type="RefSeq" id="WP_120647037.1">
    <property type="nucleotide sequence ID" value="NZ_RAWB01000471.1"/>
</dbReference>
<dbReference type="Gene3D" id="3.10.129.10">
    <property type="entry name" value="Hotdog Thioesterase"/>
    <property type="match status" value="1"/>
</dbReference>
<dbReference type="CDD" id="cd00586">
    <property type="entry name" value="4HBT"/>
    <property type="match status" value="1"/>
</dbReference>
<evidence type="ECO:0000313" key="2">
    <source>
        <dbReference type="Proteomes" id="UP000272888"/>
    </source>
</evidence>
<dbReference type="GO" id="GO:0047617">
    <property type="term" value="F:fatty acyl-CoA hydrolase activity"/>
    <property type="evidence" value="ECO:0007669"/>
    <property type="project" value="TreeGrafter"/>
</dbReference>
<dbReference type="InterPro" id="IPR050563">
    <property type="entry name" value="4-hydroxybenzoyl-CoA_TE"/>
</dbReference>
<proteinExistence type="predicted"/>
<dbReference type="PANTHER" id="PTHR31793">
    <property type="entry name" value="4-HYDROXYBENZOYL-COA THIOESTERASE FAMILY MEMBER"/>
    <property type="match status" value="1"/>
</dbReference>
<comment type="caution">
    <text evidence="1">The sequence shown here is derived from an EMBL/GenBank/DDBJ whole genome shotgun (WGS) entry which is preliminary data.</text>
</comment>
<gene>
    <name evidence="1" type="ORF">D7V93_32275</name>
</gene>
<dbReference type="PANTHER" id="PTHR31793:SF24">
    <property type="entry name" value="LONG-CHAIN ACYL-COA THIOESTERASE FADM"/>
    <property type="match status" value="1"/>
</dbReference>
<keyword evidence="2" id="KW-1185">Reference proteome</keyword>